<keyword evidence="2" id="KW-1185">Reference proteome</keyword>
<reference evidence="1" key="2">
    <citation type="journal article" date="2023" name="IMA Fungus">
        <title>Comparative genomic study of the Penicillium genus elucidates a diverse pangenome and 15 lateral gene transfer events.</title>
        <authorList>
            <person name="Petersen C."/>
            <person name="Sorensen T."/>
            <person name="Nielsen M.R."/>
            <person name="Sondergaard T.E."/>
            <person name="Sorensen J.L."/>
            <person name="Fitzpatrick D.A."/>
            <person name="Frisvad J.C."/>
            <person name="Nielsen K.L."/>
        </authorList>
    </citation>
    <scope>NUCLEOTIDE SEQUENCE</scope>
    <source>
        <strain evidence="1">IBT 30069</strain>
    </source>
</reference>
<name>A0A9W9JW67_9EURO</name>
<dbReference type="OrthoDB" id="4369762at2759"/>
<organism evidence="1 2">
    <name type="scientific">Penicillium angulare</name>
    <dbReference type="NCBI Taxonomy" id="116970"/>
    <lineage>
        <taxon>Eukaryota</taxon>
        <taxon>Fungi</taxon>
        <taxon>Dikarya</taxon>
        <taxon>Ascomycota</taxon>
        <taxon>Pezizomycotina</taxon>
        <taxon>Eurotiomycetes</taxon>
        <taxon>Eurotiomycetidae</taxon>
        <taxon>Eurotiales</taxon>
        <taxon>Aspergillaceae</taxon>
        <taxon>Penicillium</taxon>
    </lineage>
</organism>
<proteinExistence type="predicted"/>
<dbReference type="Proteomes" id="UP001149165">
    <property type="component" value="Unassembled WGS sequence"/>
</dbReference>
<dbReference type="EMBL" id="JAPQKH010000008">
    <property type="protein sequence ID" value="KAJ5083803.1"/>
    <property type="molecule type" value="Genomic_DNA"/>
</dbReference>
<sequence length="77" mass="8785">MAFLLDQGEENIPIAKMLERIACRGRYSRGVLQFLLERNLVNIDESVMETLASNFWALGALLSWRPGTPITEKVLMF</sequence>
<protein>
    <submittedName>
        <fullName evidence="1">Uncharacterized protein</fullName>
    </submittedName>
</protein>
<accession>A0A9W9JW67</accession>
<evidence type="ECO:0000313" key="2">
    <source>
        <dbReference type="Proteomes" id="UP001149165"/>
    </source>
</evidence>
<dbReference type="AlphaFoldDB" id="A0A9W9JW67"/>
<comment type="caution">
    <text evidence="1">The sequence shown here is derived from an EMBL/GenBank/DDBJ whole genome shotgun (WGS) entry which is preliminary data.</text>
</comment>
<gene>
    <name evidence="1" type="ORF">N7456_013230</name>
</gene>
<evidence type="ECO:0000313" key="1">
    <source>
        <dbReference type="EMBL" id="KAJ5083803.1"/>
    </source>
</evidence>
<reference evidence="1" key="1">
    <citation type="submission" date="2022-11" db="EMBL/GenBank/DDBJ databases">
        <authorList>
            <person name="Petersen C."/>
        </authorList>
    </citation>
    <scope>NUCLEOTIDE SEQUENCE</scope>
    <source>
        <strain evidence="1">IBT 30069</strain>
    </source>
</reference>